<keyword evidence="6 8" id="KW-1278">Translocase</keyword>
<keyword evidence="3" id="KW-0997">Cell inner membrane</keyword>
<dbReference type="InterPro" id="IPR003593">
    <property type="entry name" value="AAA+_ATPase"/>
</dbReference>
<dbReference type="PATRIC" id="fig|445709.3.peg.3520"/>
<dbReference type="InterPro" id="IPR008995">
    <property type="entry name" value="Mo/tungstate-bd_C_term_dom"/>
</dbReference>
<dbReference type="InterPro" id="IPR050093">
    <property type="entry name" value="ABC_SmlMolc_Importer"/>
</dbReference>
<dbReference type="Proteomes" id="UP000036700">
    <property type="component" value="Chromosome"/>
</dbReference>
<dbReference type="PROSITE" id="PS50893">
    <property type="entry name" value="ABC_TRANSPORTER_2"/>
    <property type="match status" value="1"/>
</dbReference>
<comment type="function">
    <text evidence="8">Part of the ABC transporter complex PotABCD involved in spermidine/putrescine import. Responsible for energy coupling to the transport system.</text>
</comment>
<dbReference type="SUPFAM" id="SSF50331">
    <property type="entry name" value="MOP-like"/>
    <property type="match status" value="1"/>
</dbReference>
<keyword evidence="1 8" id="KW-0813">Transport</keyword>
<evidence type="ECO:0000256" key="4">
    <source>
        <dbReference type="ARBA" id="ARBA00022741"/>
    </source>
</evidence>
<dbReference type="GO" id="GO:0016887">
    <property type="term" value="F:ATP hydrolysis activity"/>
    <property type="evidence" value="ECO:0007669"/>
    <property type="project" value="InterPro"/>
</dbReference>
<keyword evidence="5 8" id="KW-0067">ATP-binding</keyword>
<dbReference type="NCBIfam" id="TIGR01187">
    <property type="entry name" value="potA"/>
    <property type="match status" value="1"/>
</dbReference>
<dbReference type="InterPro" id="IPR013611">
    <property type="entry name" value="Transp-assoc_OB_typ2"/>
</dbReference>
<keyword evidence="4 8" id="KW-0547">Nucleotide-binding</keyword>
<feature type="domain" description="ABC transporter" evidence="9">
    <location>
        <begin position="9"/>
        <end position="239"/>
    </location>
</feature>
<dbReference type="PANTHER" id="PTHR42781:SF4">
    <property type="entry name" value="SPERMIDINE_PUTRESCINE IMPORT ATP-BINDING PROTEIN POTA"/>
    <property type="match status" value="1"/>
</dbReference>
<dbReference type="InterPro" id="IPR017871">
    <property type="entry name" value="ABC_transporter-like_CS"/>
</dbReference>
<protein>
    <recommendedName>
        <fullName evidence="8">Spermidine/putrescine import ATP-binding protein PotA</fullName>
        <ecNumber evidence="8">7.6.2.11</ecNumber>
    </recommendedName>
</protein>
<dbReference type="SMART" id="SM00382">
    <property type="entry name" value="AAA"/>
    <property type="match status" value="1"/>
</dbReference>
<proteinExistence type="inferred from homology"/>
<dbReference type="RefSeq" id="WP_047215513.1">
    <property type="nucleotide sequence ID" value="NZ_CP011568.3"/>
</dbReference>
<keyword evidence="2 8" id="KW-1003">Cell membrane</keyword>
<comment type="subunit">
    <text evidence="8">The complex is composed of two ATP-binding proteins (PotA), two transmembrane proteins (PotB and PotC) and a solute-binding protein (PotD).</text>
</comment>
<dbReference type="Gene3D" id="3.40.50.300">
    <property type="entry name" value="P-loop containing nucleotide triphosphate hydrolases"/>
    <property type="match status" value="1"/>
</dbReference>
<evidence type="ECO:0000256" key="1">
    <source>
        <dbReference type="ARBA" id="ARBA00022448"/>
    </source>
</evidence>
<dbReference type="FunFam" id="3.40.50.300:FF:000425">
    <property type="entry name" value="Probable ABC transporter, ATP-binding subunit"/>
    <property type="match status" value="1"/>
</dbReference>
<dbReference type="InterPro" id="IPR003439">
    <property type="entry name" value="ABC_transporter-like_ATP-bd"/>
</dbReference>
<evidence type="ECO:0000256" key="3">
    <source>
        <dbReference type="ARBA" id="ARBA00022519"/>
    </source>
</evidence>
<sequence length="358" mass="39459">MDLTAEADVRFENVTKHYQNVVAIKALNLDIPRGAFFSLLGPSGCGKTTTLRMIAGFEQPTEGDVYIRGQRVTDIAPYRRNFGMVFQNYALFPHMSVAQNVAFGLKMRKLSRDETARRVRETLDLVKLAGFEDRYPKQLSGGQQQRVALARALVIQPTVLLLDESLSALDKLLREQMQVELRQLQRKLGITAIFVTHDQEEALTMSDHVAVMRAGVVEQAGTPGEIYERPRTEFVAGFLGNSNFVDGVVVNAGGDGARIDIGDAQIRVADCTARLGARVKLALRPEKIDIVPDAEVGGRESVTATVREIIYRGAATHVYLERRGAPMQAYVRDASGLAPGQEVRCAWAASSMVMLREP</sequence>
<evidence type="ECO:0000256" key="7">
    <source>
        <dbReference type="ARBA" id="ARBA00023136"/>
    </source>
</evidence>
<dbReference type="SUPFAM" id="SSF52540">
    <property type="entry name" value="P-loop containing nucleoside triphosphate hydrolases"/>
    <property type="match status" value="1"/>
</dbReference>
<dbReference type="Pfam" id="PF08402">
    <property type="entry name" value="TOBE_2"/>
    <property type="match status" value="1"/>
</dbReference>
<evidence type="ECO:0000256" key="2">
    <source>
        <dbReference type="ARBA" id="ARBA00022475"/>
    </source>
</evidence>
<evidence type="ECO:0000256" key="6">
    <source>
        <dbReference type="ARBA" id="ARBA00022967"/>
    </source>
</evidence>
<keyword evidence="7 8" id="KW-0472">Membrane</keyword>
<evidence type="ECO:0000313" key="10">
    <source>
        <dbReference type="EMBL" id="AKJ69598.1"/>
    </source>
</evidence>
<dbReference type="EC" id="7.6.2.11" evidence="8"/>
<comment type="similarity">
    <text evidence="8">Belongs to the ABC transporter superfamily. Spermidine/putrescine importer (TC 3.A.1.11.1) family.</text>
</comment>
<dbReference type="Pfam" id="PF00005">
    <property type="entry name" value="ABC_tran"/>
    <property type="match status" value="1"/>
</dbReference>
<dbReference type="AlphaFoldDB" id="A0A0G3ERA4"/>
<evidence type="ECO:0000313" key="11">
    <source>
        <dbReference type="Proteomes" id="UP000036700"/>
    </source>
</evidence>
<dbReference type="GO" id="GO:0043190">
    <property type="term" value="C:ATP-binding cassette (ABC) transporter complex"/>
    <property type="evidence" value="ECO:0007669"/>
    <property type="project" value="InterPro"/>
</dbReference>
<dbReference type="InterPro" id="IPR005893">
    <property type="entry name" value="PotA-like"/>
</dbReference>
<evidence type="ECO:0000256" key="5">
    <source>
        <dbReference type="ARBA" id="ARBA00022840"/>
    </source>
</evidence>
<dbReference type="GO" id="GO:0015417">
    <property type="term" value="F:ABC-type polyamine transporter activity"/>
    <property type="evidence" value="ECO:0007669"/>
    <property type="project" value="UniProtKB-EC"/>
</dbReference>
<organism evidence="10 11">
    <name type="scientific">Pandoraea thiooxydans</name>
    <dbReference type="NCBI Taxonomy" id="445709"/>
    <lineage>
        <taxon>Bacteria</taxon>
        <taxon>Pseudomonadati</taxon>
        <taxon>Pseudomonadota</taxon>
        <taxon>Betaproteobacteria</taxon>
        <taxon>Burkholderiales</taxon>
        <taxon>Burkholderiaceae</taxon>
        <taxon>Pandoraea</taxon>
    </lineage>
</organism>
<dbReference type="PROSITE" id="PS00211">
    <property type="entry name" value="ABC_TRANSPORTER_1"/>
    <property type="match status" value="1"/>
</dbReference>
<name>A0A0G3ERA4_9BURK</name>
<reference evidence="11" key="1">
    <citation type="submission" date="2015-06" db="EMBL/GenBank/DDBJ databases">
        <authorList>
            <person name="Lim Y.L."/>
            <person name="Ee R."/>
            <person name="Yong D."/>
            <person name="How K.Y."/>
            <person name="Yin W.F."/>
            <person name="Chan K.G."/>
        </authorList>
    </citation>
    <scope>NUCLEOTIDE SEQUENCE [LARGE SCALE GENOMIC DNA]</scope>
    <source>
        <strain evidence="11">DSM 25325</strain>
    </source>
</reference>
<comment type="catalytic activity">
    <reaction evidence="8">
        <text>ATP + H2O + polyamine-[polyamine-binding protein]Side 1 = ADP + phosphate + polyamineSide 2 + [polyamine-binding protein]Side 1.</text>
        <dbReference type="EC" id="7.6.2.11"/>
    </reaction>
</comment>
<dbReference type="PANTHER" id="PTHR42781">
    <property type="entry name" value="SPERMIDINE/PUTRESCINE IMPORT ATP-BINDING PROTEIN POTA"/>
    <property type="match status" value="1"/>
</dbReference>
<gene>
    <name evidence="8" type="primary">potA</name>
    <name evidence="10" type="ORF">ABW99_16665</name>
</gene>
<dbReference type="EMBL" id="CP011568">
    <property type="protein sequence ID" value="AKJ69598.1"/>
    <property type="molecule type" value="Genomic_DNA"/>
</dbReference>
<dbReference type="STRING" id="445709.ABW99_16665"/>
<keyword evidence="11" id="KW-1185">Reference proteome</keyword>
<dbReference type="KEGG" id="ptx:ABW99_16665"/>
<dbReference type="Gene3D" id="2.40.50.100">
    <property type="match status" value="1"/>
</dbReference>
<evidence type="ECO:0000259" key="9">
    <source>
        <dbReference type="PROSITE" id="PS50893"/>
    </source>
</evidence>
<dbReference type="OrthoDB" id="5298774at2"/>
<accession>A0A0G3ERA4</accession>
<dbReference type="GO" id="GO:0015697">
    <property type="term" value="P:quaternary ammonium group transport"/>
    <property type="evidence" value="ECO:0007669"/>
    <property type="project" value="UniProtKB-ARBA"/>
</dbReference>
<dbReference type="GO" id="GO:0005524">
    <property type="term" value="F:ATP binding"/>
    <property type="evidence" value="ECO:0007669"/>
    <property type="project" value="UniProtKB-KW"/>
</dbReference>
<dbReference type="InterPro" id="IPR027417">
    <property type="entry name" value="P-loop_NTPase"/>
</dbReference>
<evidence type="ECO:0000256" key="8">
    <source>
        <dbReference type="RuleBase" id="RU364083"/>
    </source>
</evidence>